<comment type="caution">
    <text evidence="1">The sequence shown here is derived from an EMBL/GenBank/DDBJ whole genome shotgun (WGS) entry which is preliminary data.</text>
</comment>
<evidence type="ECO:0000313" key="1">
    <source>
        <dbReference type="EMBL" id="GAH17909.1"/>
    </source>
</evidence>
<organism evidence="1">
    <name type="scientific">marine sediment metagenome</name>
    <dbReference type="NCBI Taxonomy" id="412755"/>
    <lineage>
        <taxon>unclassified sequences</taxon>
        <taxon>metagenomes</taxon>
        <taxon>ecological metagenomes</taxon>
    </lineage>
</organism>
<dbReference type="SUPFAM" id="SSF53955">
    <property type="entry name" value="Lysozyme-like"/>
    <property type="match status" value="1"/>
</dbReference>
<proteinExistence type="predicted"/>
<dbReference type="InterPro" id="IPR023346">
    <property type="entry name" value="Lysozyme-like_dom_sf"/>
</dbReference>
<gene>
    <name evidence="1" type="ORF">S01H4_55282</name>
</gene>
<feature type="non-terminal residue" evidence="1">
    <location>
        <position position="53"/>
    </location>
</feature>
<accession>X1EL98</accession>
<name>X1EL98_9ZZZZ</name>
<dbReference type="EMBL" id="BART01031889">
    <property type="protein sequence ID" value="GAH17909.1"/>
    <property type="molecule type" value="Genomic_DNA"/>
</dbReference>
<dbReference type="AlphaFoldDB" id="X1EL98"/>
<sequence length="53" mass="5707">MEAVAEKTPTIDATTDVYALFDKFSSLAKDSSVPLPVLMGMIKQESNFDPGAK</sequence>
<reference evidence="1" key="1">
    <citation type="journal article" date="2014" name="Front. Microbiol.">
        <title>High frequency of phylogenetically diverse reductive dehalogenase-homologous genes in deep subseafloor sedimentary metagenomes.</title>
        <authorList>
            <person name="Kawai M."/>
            <person name="Futagami T."/>
            <person name="Toyoda A."/>
            <person name="Takaki Y."/>
            <person name="Nishi S."/>
            <person name="Hori S."/>
            <person name="Arai W."/>
            <person name="Tsubouchi T."/>
            <person name="Morono Y."/>
            <person name="Uchiyama I."/>
            <person name="Ito T."/>
            <person name="Fujiyama A."/>
            <person name="Inagaki F."/>
            <person name="Takami H."/>
        </authorList>
    </citation>
    <scope>NUCLEOTIDE SEQUENCE</scope>
    <source>
        <strain evidence="1">Expedition CK06-06</strain>
    </source>
</reference>
<protein>
    <submittedName>
        <fullName evidence="1">Uncharacterized protein</fullName>
    </submittedName>
</protein>